<evidence type="ECO:0000313" key="15">
    <source>
        <dbReference type="EMBL" id="NNA93915.1"/>
    </source>
</evidence>
<evidence type="ECO:0000256" key="12">
    <source>
        <dbReference type="PIRSR" id="PIRSR001205-1"/>
    </source>
</evidence>
<evidence type="ECO:0000256" key="13">
    <source>
        <dbReference type="PIRSR" id="PIRSR001205-2"/>
    </source>
</evidence>
<feature type="active site" evidence="12">
    <location>
        <position position="183"/>
    </location>
</feature>
<dbReference type="InterPro" id="IPR011049">
    <property type="entry name" value="Serralysin-like_metalloprot_C"/>
</dbReference>
<comment type="similarity">
    <text evidence="3">Belongs to the peptidase M10B family.</text>
</comment>
<dbReference type="GO" id="GO:0005615">
    <property type="term" value="C:extracellular space"/>
    <property type="evidence" value="ECO:0007669"/>
    <property type="project" value="InterPro"/>
</dbReference>
<proteinExistence type="inferred from homology"/>
<keyword evidence="5" id="KW-0645">Protease</keyword>
<evidence type="ECO:0000256" key="8">
    <source>
        <dbReference type="ARBA" id="ARBA00022801"/>
    </source>
</evidence>
<feature type="domain" description="Peptidase metallopeptidase" evidence="14">
    <location>
        <begin position="48"/>
        <end position="222"/>
    </location>
</feature>
<keyword evidence="9 13" id="KW-0862">Zinc</keyword>
<dbReference type="InterPro" id="IPR001343">
    <property type="entry name" value="Hemolysn_Ca-bd"/>
</dbReference>
<keyword evidence="11" id="KW-0482">Metalloprotease</keyword>
<feature type="binding site" evidence="13">
    <location>
        <position position="186"/>
    </location>
    <ligand>
        <name>Zn(2+)</name>
        <dbReference type="ChEBI" id="CHEBI:29105"/>
        <note>catalytic</note>
    </ligand>
</feature>
<dbReference type="PIRSF" id="PIRSF001205">
    <property type="entry name" value="Peptidase_M10B"/>
    <property type="match status" value="1"/>
</dbReference>
<feature type="binding site" evidence="13">
    <location>
        <position position="182"/>
    </location>
    <ligand>
        <name>Zn(2+)</name>
        <dbReference type="ChEBI" id="CHEBI:29105"/>
        <note>catalytic</note>
    </ligand>
</feature>
<keyword evidence="6 13" id="KW-0479">Metal-binding</keyword>
<evidence type="ECO:0000256" key="7">
    <source>
        <dbReference type="ARBA" id="ARBA00022737"/>
    </source>
</evidence>
<protein>
    <submittedName>
        <fullName evidence="15">Peptidase</fullName>
    </submittedName>
</protein>
<dbReference type="InterPro" id="IPR016294">
    <property type="entry name" value="Pept_M10B"/>
</dbReference>
<keyword evidence="7" id="KW-0677">Repeat</keyword>
<dbReference type="GO" id="GO:0006508">
    <property type="term" value="P:proteolysis"/>
    <property type="evidence" value="ECO:0007669"/>
    <property type="project" value="UniProtKB-KW"/>
</dbReference>
<dbReference type="InterPro" id="IPR006026">
    <property type="entry name" value="Peptidase_Metallo"/>
</dbReference>
<dbReference type="EMBL" id="JAAQYP010000002">
    <property type="protein sequence ID" value="NNA93915.1"/>
    <property type="molecule type" value="Genomic_DNA"/>
</dbReference>
<dbReference type="Pfam" id="PF00353">
    <property type="entry name" value="HemolysinCabind"/>
    <property type="match status" value="1"/>
</dbReference>
<evidence type="ECO:0000256" key="3">
    <source>
        <dbReference type="ARBA" id="ARBA00009490"/>
    </source>
</evidence>
<evidence type="ECO:0000256" key="4">
    <source>
        <dbReference type="ARBA" id="ARBA00022525"/>
    </source>
</evidence>
<evidence type="ECO:0000256" key="11">
    <source>
        <dbReference type="ARBA" id="ARBA00023049"/>
    </source>
</evidence>
<dbReference type="Gene3D" id="3.40.390.10">
    <property type="entry name" value="Collagenase (Catalytic Domain)"/>
    <property type="match status" value="1"/>
</dbReference>
<evidence type="ECO:0000256" key="2">
    <source>
        <dbReference type="ARBA" id="ARBA00004613"/>
    </source>
</evidence>
<dbReference type="CDD" id="cd04277">
    <property type="entry name" value="ZnMc_serralysin_like"/>
    <property type="match status" value="1"/>
</dbReference>
<dbReference type="PRINTS" id="PR00313">
    <property type="entry name" value="CABNDNGRPT"/>
</dbReference>
<keyword evidence="10" id="KW-0106">Calcium</keyword>
<dbReference type="SMART" id="SM00235">
    <property type="entry name" value="ZnMc"/>
    <property type="match status" value="1"/>
</dbReference>
<dbReference type="AlphaFoldDB" id="A0A7Y1QJF7"/>
<dbReference type="GeneID" id="80368227"/>
<organism evidence="15 16">
    <name type="scientific">Pseudomonas gessardii</name>
    <dbReference type="NCBI Taxonomy" id="78544"/>
    <lineage>
        <taxon>Bacteria</taxon>
        <taxon>Pseudomonadati</taxon>
        <taxon>Pseudomonadota</taxon>
        <taxon>Gammaproteobacteria</taxon>
        <taxon>Pseudomonadales</taxon>
        <taxon>Pseudomonadaceae</taxon>
        <taxon>Pseudomonas</taxon>
    </lineage>
</organism>
<evidence type="ECO:0000259" key="14">
    <source>
        <dbReference type="SMART" id="SM00235"/>
    </source>
</evidence>
<dbReference type="SUPFAM" id="SSF55486">
    <property type="entry name" value="Metalloproteases ('zincins'), catalytic domain"/>
    <property type="match status" value="1"/>
</dbReference>
<comment type="caution">
    <text evidence="15">The sequence shown here is derived from an EMBL/GenBank/DDBJ whole genome shotgun (WGS) entry which is preliminary data.</text>
</comment>
<dbReference type="GO" id="GO:0004222">
    <property type="term" value="F:metalloendopeptidase activity"/>
    <property type="evidence" value="ECO:0007669"/>
    <property type="project" value="InterPro"/>
</dbReference>
<evidence type="ECO:0000256" key="6">
    <source>
        <dbReference type="ARBA" id="ARBA00022723"/>
    </source>
</evidence>
<comment type="cofactor">
    <cofactor evidence="13">
        <name>Zn(2+)</name>
        <dbReference type="ChEBI" id="CHEBI:29105"/>
    </cofactor>
    <text evidence="13">Binds 1 zinc ion per subunit.</text>
</comment>
<name>A0A7Y1QJF7_9PSED</name>
<accession>A0A7Y1QJF7</accession>
<dbReference type="InterPro" id="IPR013858">
    <property type="entry name" value="Peptidase_M10B_C"/>
</dbReference>
<keyword evidence="4" id="KW-0964">Secreted</keyword>
<evidence type="ECO:0000256" key="1">
    <source>
        <dbReference type="ARBA" id="ARBA00001913"/>
    </source>
</evidence>
<evidence type="ECO:0000256" key="10">
    <source>
        <dbReference type="ARBA" id="ARBA00022837"/>
    </source>
</evidence>
<evidence type="ECO:0000256" key="5">
    <source>
        <dbReference type="ARBA" id="ARBA00022670"/>
    </source>
</evidence>
<dbReference type="Proteomes" id="UP000542111">
    <property type="component" value="Unassembled WGS sequence"/>
</dbReference>
<feature type="binding site" evidence="13">
    <location>
        <position position="192"/>
    </location>
    <ligand>
        <name>Zn(2+)</name>
        <dbReference type="ChEBI" id="CHEBI:29105"/>
        <note>catalytic</note>
    </ligand>
</feature>
<dbReference type="InterPro" id="IPR034033">
    <property type="entry name" value="Serralysin-like"/>
</dbReference>
<dbReference type="SUPFAM" id="SSF51120">
    <property type="entry name" value="beta-Roll"/>
    <property type="match status" value="1"/>
</dbReference>
<sequence>MSTSAMQGSPLFRTIDQFRHRDDRGGGIQHNGLPSKTTEEAAQSLWRASSGWPDKNGDGIRQVSYTFRPAPADPKAVWQKMTGFTHILENQRQQTRRSLESIADVANVTFSEGPKTANSDGHITLGNYGQMIGSNGKPQSGYSFAVLPGSSRGGEVWFLSTDDDQYMVNATLGDAGRHTIIHELGHAMGLRHPGHYDASAPHAQFDFHEDSQSHTNMSYRGERTGYMRHDGFRSSAPQLDDITAYQRQYGANFKTRNDDTTYGFNSNTNRDFLSIKSHGDKMVAAIWDGGGTDTLDFSGYGQDQKISLGAGTFSDVGGLKGNVAIAYGVTIENAIGGSGNDWLVGNAANNELHGGDGDDVFYGAEGADSLWGGEGNDIFVYGKTNESSAAAPDRIHDFVSGQDQVDVSGLRAQLGDKPLQFVRRFSGASGEAIVDYDPLLNMSTLQISGNPNEPTFLLQVQGQLRRSDIMS</sequence>
<dbReference type="GO" id="GO:0005509">
    <property type="term" value="F:calcium ion binding"/>
    <property type="evidence" value="ECO:0007669"/>
    <property type="project" value="InterPro"/>
</dbReference>
<keyword evidence="8" id="KW-0378">Hydrolase</keyword>
<dbReference type="InterPro" id="IPR024079">
    <property type="entry name" value="MetalloPept_cat_dom_sf"/>
</dbReference>
<dbReference type="RefSeq" id="WP_076961412.1">
    <property type="nucleotide sequence ID" value="NZ_CBCRYT010000002.1"/>
</dbReference>
<dbReference type="Gene3D" id="2.150.10.10">
    <property type="entry name" value="Serralysin-like metalloprotease, C-terminal"/>
    <property type="match status" value="1"/>
</dbReference>
<dbReference type="GO" id="GO:0008270">
    <property type="term" value="F:zinc ion binding"/>
    <property type="evidence" value="ECO:0007669"/>
    <property type="project" value="InterPro"/>
</dbReference>
<reference evidence="15 16" key="1">
    <citation type="journal article" date="2020" name="Front. Microbiol.">
        <title>Genetic Organization of the aprX-lipA2 Operon Affects the Proteolytic Potential of Pseudomonas Species in Milk.</title>
        <authorList>
            <person name="Maier C."/>
            <person name="Huptas C."/>
            <person name="von Neubeck M."/>
            <person name="Scherer S."/>
            <person name="Wenning M."/>
            <person name="Lucking G."/>
        </authorList>
    </citation>
    <scope>NUCLEOTIDE SEQUENCE [LARGE SCALE GENOMIC DNA]</scope>
    <source>
        <strain evidence="15 16">G4779</strain>
    </source>
</reference>
<dbReference type="InterPro" id="IPR001818">
    <property type="entry name" value="Pept_M10_metallopeptidase"/>
</dbReference>
<dbReference type="GO" id="GO:0031012">
    <property type="term" value="C:extracellular matrix"/>
    <property type="evidence" value="ECO:0007669"/>
    <property type="project" value="InterPro"/>
</dbReference>
<comment type="cofactor">
    <cofactor evidence="1">
        <name>Ca(2+)</name>
        <dbReference type="ChEBI" id="CHEBI:29108"/>
    </cofactor>
</comment>
<dbReference type="OrthoDB" id="223957at2"/>
<dbReference type="Pfam" id="PF00413">
    <property type="entry name" value="Peptidase_M10"/>
    <property type="match status" value="1"/>
</dbReference>
<comment type="subcellular location">
    <subcellularLocation>
        <location evidence="2">Secreted</location>
    </subcellularLocation>
</comment>
<gene>
    <name evidence="15" type="ORF">HBO33_01960</name>
</gene>
<evidence type="ECO:0000313" key="16">
    <source>
        <dbReference type="Proteomes" id="UP000542111"/>
    </source>
</evidence>
<dbReference type="Pfam" id="PF08548">
    <property type="entry name" value="Peptidase_M10_C"/>
    <property type="match status" value="1"/>
</dbReference>
<evidence type="ECO:0000256" key="9">
    <source>
        <dbReference type="ARBA" id="ARBA00022833"/>
    </source>
</evidence>